<evidence type="ECO:0000256" key="1">
    <source>
        <dbReference type="ARBA" id="ARBA00004479"/>
    </source>
</evidence>
<reference evidence="9 10" key="1">
    <citation type="journal article" date="2023" name="Sci. Data">
        <title>Genome assembly of the Korean intertidal mud-creeper Batillaria attramentaria.</title>
        <authorList>
            <person name="Patra A.K."/>
            <person name="Ho P.T."/>
            <person name="Jun S."/>
            <person name="Lee S.J."/>
            <person name="Kim Y."/>
            <person name="Won Y.J."/>
        </authorList>
    </citation>
    <scope>NUCLEOTIDE SEQUENCE [LARGE SCALE GENOMIC DNA]</scope>
    <source>
        <strain evidence="9">Wonlab-2016</strain>
    </source>
</reference>
<sequence length="603" mass="65136">MAGEGQSTVKLLLSLSLLAVLLGGIQADPGALSSCWVTASVETWMIHGSCFVEKIFSSVDNYTCLWNQRSDQGDLKIAGVFNLSEFEEGGKSYYRGNCSISHDLPSADGRYQYNVTVQPGSQTEAQDAGQVDIEYPKDPKVNCSEFAVENNTHFCQCTASTTKPEKPAPSVSWPNVSDTSDLKLPSVRRGDNGTVYTCQLTWGPDQNIVKTTNYTLQVAYGPDAVIIESENIMNRTTLTCHVDHINPPATFNWTDVCDSQDENQTHTVCVFEPTNDDDGKLVTCTATNVQTGLKASDTVRISLTEATGAAAKQSALNNGDDDDFVEMHVNDVYGLGDTTNDDPNQVKTSTKPMAAAWRVPPTSSITEPGKPTMARQVFSTSNGDTPYMNLQEHAGVTGVEDDDQYAVVGEEINTEHIEGPKGDVYAVVHKTNKKQETPEHGVHFQVATEPSSSPGEEGSGQGETNVISPPRDVYAEVDKSSKGANSDHNFEKQTDEKKNREQPNVDPKTSKPIAKPRTTMETEPSIAGNGTAPASHLASPGMRAAGESYENVTMSSSELPSLVKPDVTKATDVDDEYTTLMLTGRNPTESDEPNPDYSHIGAV</sequence>
<dbReference type="InterPro" id="IPR007110">
    <property type="entry name" value="Ig-like_dom"/>
</dbReference>
<dbReference type="InterPro" id="IPR051275">
    <property type="entry name" value="Cell_adhesion_signaling"/>
</dbReference>
<dbReference type="InterPro" id="IPR013783">
    <property type="entry name" value="Ig-like_fold"/>
</dbReference>
<dbReference type="PANTHER" id="PTHR11640">
    <property type="entry name" value="NEPHRIN"/>
    <property type="match status" value="1"/>
</dbReference>
<evidence type="ECO:0000256" key="6">
    <source>
        <dbReference type="SAM" id="MobiDB-lite"/>
    </source>
</evidence>
<evidence type="ECO:0000256" key="5">
    <source>
        <dbReference type="ARBA" id="ARBA00023319"/>
    </source>
</evidence>
<feature type="region of interest" description="Disordered" evidence="6">
    <location>
        <begin position="434"/>
        <end position="557"/>
    </location>
</feature>
<feature type="chain" id="PRO_5044805110" description="Ig-like domain-containing protein" evidence="7">
    <location>
        <begin position="28"/>
        <end position="603"/>
    </location>
</feature>
<dbReference type="PROSITE" id="PS50835">
    <property type="entry name" value="IG_LIKE"/>
    <property type="match status" value="1"/>
</dbReference>
<evidence type="ECO:0000256" key="4">
    <source>
        <dbReference type="ARBA" id="ARBA00023180"/>
    </source>
</evidence>
<evidence type="ECO:0000256" key="2">
    <source>
        <dbReference type="ARBA" id="ARBA00023136"/>
    </source>
</evidence>
<dbReference type="InterPro" id="IPR036179">
    <property type="entry name" value="Ig-like_dom_sf"/>
</dbReference>
<dbReference type="SUPFAM" id="SSF48726">
    <property type="entry name" value="Immunoglobulin"/>
    <property type="match status" value="1"/>
</dbReference>
<dbReference type="Proteomes" id="UP001519460">
    <property type="component" value="Unassembled WGS sequence"/>
</dbReference>
<keyword evidence="10" id="KW-1185">Reference proteome</keyword>
<keyword evidence="2" id="KW-0472">Membrane</keyword>
<evidence type="ECO:0000313" key="9">
    <source>
        <dbReference type="EMBL" id="KAK7497127.1"/>
    </source>
</evidence>
<dbReference type="EMBL" id="JACVVK020000061">
    <property type="protein sequence ID" value="KAK7497127.1"/>
    <property type="molecule type" value="Genomic_DNA"/>
</dbReference>
<keyword evidence="4" id="KW-0325">Glycoprotein</keyword>
<evidence type="ECO:0000313" key="10">
    <source>
        <dbReference type="Proteomes" id="UP001519460"/>
    </source>
</evidence>
<feature type="signal peptide" evidence="7">
    <location>
        <begin position="1"/>
        <end position="27"/>
    </location>
</feature>
<evidence type="ECO:0000256" key="7">
    <source>
        <dbReference type="SAM" id="SignalP"/>
    </source>
</evidence>
<dbReference type="PANTHER" id="PTHR11640:SF31">
    <property type="entry name" value="IRREGULAR CHIASM C-ROUGHEST PROTEIN-RELATED"/>
    <property type="match status" value="1"/>
</dbReference>
<comment type="caution">
    <text evidence="9">The sequence shown here is derived from an EMBL/GenBank/DDBJ whole genome shotgun (WGS) entry which is preliminary data.</text>
</comment>
<proteinExistence type="predicted"/>
<keyword evidence="3" id="KW-1015">Disulfide bond</keyword>
<keyword evidence="7" id="KW-0732">Signal</keyword>
<protein>
    <recommendedName>
        <fullName evidence="8">Ig-like domain-containing protein</fullName>
    </recommendedName>
</protein>
<dbReference type="Gene3D" id="2.60.40.10">
    <property type="entry name" value="Immunoglobulins"/>
    <property type="match status" value="1"/>
</dbReference>
<gene>
    <name evidence="9" type="ORF">BaRGS_00011657</name>
</gene>
<name>A0ABD0LDS4_9CAEN</name>
<feature type="region of interest" description="Disordered" evidence="6">
    <location>
        <begin position="580"/>
        <end position="603"/>
    </location>
</feature>
<dbReference type="GO" id="GO:0016020">
    <property type="term" value="C:membrane"/>
    <property type="evidence" value="ECO:0007669"/>
    <property type="project" value="UniProtKB-SubCell"/>
</dbReference>
<evidence type="ECO:0000256" key="3">
    <source>
        <dbReference type="ARBA" id="ARBA00023157"/>
    </source>
</evidence>
<keyword evidence="5" id="KW-0393">Immunoglobulin domain</keyword>
<feature type="compositionally biased region" description="Basic and acidic residues" evidence="6">
    <location>
        <begin position="488"/>
        <end position="503"/>
    </location>
</feature>
<organism evidence="9 10">
    <name type="scientific">Batillaria attramentaria</name>
    <dbReference type="NCBI Taxonomy" id="370345"/>
    <lineage>
        <taxon>Eukaryota</taxon>
        <taxon>Metazoa</taxon>
        <taxon>Spiralia</taxon>
        <taxon>Lophotrochozoa</taxon>
        <taxon>Mollusca</taxon>
        <taxon>Gastropoda</taxon>
        <taxon>Caenogastropoda</taxon>
        <taxon>Sorbeoconcha</taxon>
        <taxon>Cerithioidea</taxon>
        <taxon>Batillariidae</taxon>
        <taxon>Batillaria</taxon>
    </lineage>
</organism>
<accession>A0ABD0LDS4</accession>
<evidence type="ECO:0000259" key="8">
    <source>
        <dbReference type="PROSITE" id="PS50835"/>
    </source>
</evidence>
<feature type="domain" description="Ig-like" evidence="8">
    <location>
        <begin position="204"/>
        <end position="300"/>
    </location>
</feature>
<dbReference type="AlphaFoldDB" id="A0ABD0LDS4"/>
<comment type="subcellular location">
    <subcellularLocation>
        <location evidence="1">Membrane</location>
        <topology evidence="1">Single-pass type I membrane protein</topology>
    </subcellularLocation>
</comment>